<dbReference type="AlphaFoldDB" id="A0A550CM50"/>
<organism evidence="1 2">
    <name type="scientific">Schizophyllum amplum</name>
    <dbReference type="NCBI Taxonomy" id="97359"/>
    <lineage>
        <taxon>Eukaryota</taxon>
        <taxon>Fungi</taxon>
        <taxon>Dikarya</taxon>
        <taxon>Basidiomycota</taxon>
        <taxon>Agaricomycotina</taxon>
        <taxon>Agaricomycetes</taxon>
        <taxon>Agaricomycetidae</taxon>
        <taxon>Agaricales</taxon>
        <taxon>Schizophyllaceae</taxon>
        <taxon>Schizophyllum</taxon>
    </lineage>
</organism>
<evidence type="ECO:0000313" key="2">
    <source>
        <dbReference type="Proteomes" id="UP000320762"/>
    </source>
</evidence>
<protein>
    <submittedName>
        <fullName evidence="1">Uncharacterized protein</fullName>
    </submittedName>
</protein>
<gene>
    <name evidence="1" type="ORF">BD626DRAFT_193348</name>
</gene>
<keyword evidence="2" id="KW-1185">Reference proteome</keyword>
<name>A0A550CM50_9AGAR</name>
<proteinExistence type="predicted"/>
<dbReference type="OrthoDB" id="2895106at2759"/>
<accession>A0A550CM50</accession>
<dbReference type="EMBL" id="VDMD01000004">
    <property type="protein sequence ID" value="TRM65865.1"/>
    <property type="molecule type" value="Genomic_DNA"/>
</dbReference>
<evidence type="ECO:0000313" key="1">
    <source>
        <dbReference type="EMBL" id="TRM65865.1"/>
    </source>
</evidence>
<comment type="caution">
    <text evidence="1">The sequence shown here is derived from an EMBL/GenBank/DDBJ whole genome shotgun (WGS) entry which is preliminary data.</text>
</comment>
<reference evidence="1 2" key="1">
    <citation type="journal article" date="2019" name="New Phytol.">
        <title>Comparative genomics reveals unique wood-decay strategies and fruiting body development in the Schizophyllaceae.</title>
        <authorList>
            <person name="Almasi E."/>
            <person name="Sahu N."/>
            <person name="Krizsan K."/>
            <person name="Balint B."/>
            <person name="Kovacs G.M."/>
            <person name="Kiss B."/>
            <person name="Cseklye J."/>
            <person name="Drula E."/>
            <person name="Henrissat B."/>
            <person name="Nagy I."/>
            <person name="Chovatia M."/>
            <person name="Adam C."/>
            <person name="LaButti K."/>
            <person name="Lipzen A."/>
            <person name="Riley R."/>
            <person name="Grigoriev I.V."/>
            <person name="Nagy L.G."/>
        </authorList>
    </citation>
    <scope>NUCLEOTIDE SEQUENCE [LARGE SCALE GENOMIC DNA]</scope>
    <source>
        <strain evidence="1 2">NL-1724</strain>
    </source>
</reference>
<sequence>MTLDLLDSNASATLMQPDRKCSVCKSVALEASYTFKTCPACREKSRNDFAKYRQRKKERAVLAAAGRVEPATDKVSKYKRKGKAQETFTPSATEYQGPNDLLASVKGKHTSGKLTNFEGCYRIVDLEQNHSSRVLDVALNLRDQTDLVFSPKAFKRTTNTLGTKFTSKFRCLCRQDASGLAPAPAPAKPKLTGDLKAWISGGRPSTDCGGVVSITACEDNSHNFLPGQKITIIVDHDS</sequence>
<dbReference type="Proteomes" id="UP000320762">
    <property type="component" value="Unassembled WGS sequence"/>
</dbReference>